<evidence type="ECO:0000259" key="3">
    <source>
        <dbReference type="SMART" id="SM01088"/>
    </source>
</evidence>
<feature type="domain" description="Nematode cuticle collagen N-terminal" evidence="3">
    <location>
        <begin position="31"/>
        <end position="83"/>
    </location>
</feature>
<evidence type="ECO:0000313" key="4">
    <source>
        <dbReference type="Proteomes" id="UP000887569"/>
    </source>
</evidence>
<sequence>MPTNSTRITVVRKALHSDSSTGEHISMSLKATAIVASILGVATILSLLVAVAKIVAEIHSIENELNLEMDSFKVKSSDLWKDMVAMGAKNRERRQSYYQSAAPSAPPLR</sequence>
<feature type="transmembrane region" description="Helical" evidence="2">
    <location>
        <begin position="33"/>
        <end position="56"/>
    </location>
</feature>
<keyword evidence="2" id="KW-1133">Transmembrane helix</keyword>
<name>A0A915AGH2_PARUN</name>
<keyword evidence="4" id="KW-1185">Reference proteome</keyword>
<evidence type="ECO:0000256" key="1">
    <source>
        <dbReference type="ARBA" id="ARBA00022737"/>
    </source>
</evidence>
<dbReference type="Proteomes" id="UP000887569">
    <property type="component" value="Unplaced"/>
</dbReference>
<dbReference type="WBParaSite" id="PgR007_g158_t01">
    <property type="protein sequence ID" value="PgR007_g158_t01"/>
    <property type="gene ID" value="PgR007_g158"/>
</dbReference>
<dbReference type="Pfam" id="PF01484">
    <property type="entry name" value="Col_cuticle_N"/>
    <property type="match status" value="1"/>
</dbReference>
<organism evidence="4 5">
    <name type="scientific">Parascaris univalens</name>
    <name type="common">Nematode worm</name>
    <dbReference type="NCBI Taxonomy" id="6257"/>
    <lineage>
        <taxon>Eukaryota</taxon>
        <taxon>Metazoa</taxon>
        <taxon>Ecdysozoa</taxon>
        <taxon>Nematoda</taxon>
        <taxon>Chromadorea</taxon>
        <taxon>Rhabditida</taxon>
        <taxon>Spirurina</taxon>
        <taxon>Ascaridomorpha</taxon>
        <taxon>Ascaridoidea</taxon>
        <taxon>Ascarididae</taxon>
        <taxon>Parascaris</taxon>
    </lineage>
</organism>
<proteinExistence type="predicted"/>
<accession>A0A915AGH2</accession>
<evidence type="ECO:0000256" key="2">
    <source>
        <dbReference type="SAM" id="Phobius"/>
    </source>
</evidence>
<keyword evidence="2" id="KW-0472">Membrane</keyword>
<protein>
    <submittedName>
        <fullName evidence="5">Nematode cuticle collagen N-terminal domain-containing protein</fullName>
    </submittedName>
</protein>
<dbReference type="SMART" id="SM01088">
    <property type="entry name" value="Col_cuticle_N"/>
    <property type="match status" value="1"/>
</dbReference>
<keyword evidence="2" id="KW-0812">Transmembrane</keyword>
<dbReference type="AlphaFoldDB" id="A0A915AGH2"/>
<dbReference type="GO" id="GO:0042302">
    <property type="term" value="F:structural constituent of cuticle"/>
    <property type="evidence" value="ECO:0007669"/>
    <property type="project" value="InterPro"/>
</dbReference>
<dbReference type="InterPro" id="IPR002486">
    <property type="entry name" value="Col_cuticle_N"/>
</dbReference>
<reference evidence="5" key="1">
    <citation type="submission" date="2022-11" db="UniProtKB">
        <authorList>
            <consortium name="WormBaseParasite"/>
        </authorList>
    </citation>
    <scope>IDENTIFICATION</scope>
</reference>
<evidence type="ECO:0000313" key="5">
    <source>
        <dbReference type="WBParaSite" id="PgR007_g158_t01"/>
    </source>
</evidence>
<keyword evidence="1" id="KW-0677">Repeat</keyword>